<dbReference type="Pfam" id="PF01451">
    <property type="entry name" value="LMWPc"/>
    <property type="match status" value="1"/>
</dbReference>
<gene>
    <name evidence="7" type="ORF">F3J40_15640</name>
</gene>
<dbReference type="InterPro" id="IPR023485">
    <property type="entry name" value="Ptyr_pPase"/>
</dbReference>
<protein>
    <recommendedName>
        <fullName evidence="2">protein-tyrosine-phosphatase</fullName>
        <ecNumber evidence="2">3.1.3.48</ecNumber>
    </recommendedName>
</protein>
<dbReference type="EC" id="3.1.3.48" evidence="2"/>
<sequence>MFNSILVICTANICRSPLAERILRREFPDKKIDSAGIMALVNKPADEGAIAIASQHGLSLEGHRARQFTPHLGLRYELILAMEKQHLQHISRMAPEVSGKSMLLGYWLDQREVMDPFRRGDDAFARSYDLINLACQKWVAQINR</sequence>
<evidence type="ECO:0000256" key="4">
    <source>
        <dbReference type="ARBA" id="ARBA00022912"/>
    </source>
</evidence>
<evidence type="ECO:0000256" key="2">
    <source>
        <dbReference type="ARBA" id="ARBA00013064"/>
    </source>
</evidence>
<evidence type="ECO:0000256" key="3">
    <source>
        <dbReference type="ARBA" id="ARBA00022801"/>
    </source>
</evidence>
<reference evidence="7 8" key="1">
    <citation type="journal article" date="2019" name="bioRxiv">
        <title>Bacteria contribute to plant secondary compound degradation in a generalist herbivore system.</title>
        <authorList>
            <person name="Francoeur C.B."/>
            <person name="Khadempour L."/>
            <person name="Moreira-Soto R.D."/>
            <person name="Gotting K."/>
            <person name="Book A.J."/>
            <person name="Pinto-Tomas A.A."/>
            <person name="Keefover-Ring K."/>
            <person name="Currie C.R."/>
        </authorList>
    </citation>
    <scope>NUCLEOTIDE SEQUENCE [LARGE SCALE GENOMIC DNA]</scope>
    <source>
        <strain evidence="7">Acro-835</strain>
    </source>
</reference>
<dbReference type="PRINTS" id="PR00719">
    <property type="entry name" value="LMWPTPASE"/>
</dbReference>
<comment type="catalytic activity">
    <reaction evidence="5">
        <text>O-phospho-L-tyrosyl-[protein] + H2O = L-tyrosyl-[protein] + phosphate</text>
        <dbReference type="Rhea" id="RHEA:10684"/>
        <dbReference type="Rhea" id="RHEA-COMP:10136"/>
        <dbReference type="Rhea" id="RHEA-COMP:20101"/>
        <dbReference type="ChEBI" id="CHEBI:15377"/>
        <dbReference type="ChEBI" id="CHEBI:43474"/>
        <dbReference type="ChEBI" id="CHEBI:46858"/>
        <dbReference type="ChEBI" id="CHEBI:61978"/>
        <dbReference type="EC" id="3.1.3.48"/>
    </reaction>
</comment>
<feature type="domain" description="Phosphotyrosine protein phosphatase I" evidence="6">
    <location>
        <begin position="3"/>
        <end position="141"/>
    </location>
</feature>
<accession>A0ABX0REI1</accession>
<comment type="similarity">
    <text evidence="1">Belongs to the low molecular weight phosphotyrosine protein phosphatase family.</text>
</comment>
<comment type="caution">
    <text evidence="7">The sequence shown here is derived from an EMBL/GenBank/DDBJ whole genome shotgun (WGS) entry which is preliminary data.</text>
</comment>
<dbReference type="InterPro" id="IPR017867">
    <property type="entry name" value="Tyr_phospatase_low_mol_wt"/>
</dbReference>
<proteinExistence type="inferred from homology"/>
<dbReference type="PANTHER" id="PTHR11717:SF31">
    <property type="entry name" value="LOW MOLECULAR WEIGHT PROTEIN-TYROSINE-PHOSPHATASE ETP-RELATED"/>
    <property type="match status" value="1"/>
</dbReference>
<dbReference type="RefSeq" id="WP_017346841.1">
    <property type="nucleotide sequence ID" value="NZ_VWXF01000006.1"/>
</dbReference>
<dbReference type="CDD" id="cd16343">
    <property type="entry name" value="LMWPTP"/>
    <property type="match status" value="1"/>
</dbReference>
<dbReference type="EMBL" id="VWXF01000006">
    <property type="protein sequence ID" value="NIF23023.1"/>
    <property type="molecule type" value="Genomic_DNA"/>
</dbReference>
<dbReference type="PANTHER" id="PTHR11717">
    <property type="entry name" value="LOW MOLECULAR WEIGHT PROTEIN TYROSINE PHOSPHATASE"/>
    <property type="match status" value="1"/>
</dbReference>
<dbReference type="SUPFAM" id="SSF52788">
    <property type="entry name" value="Phosphotyrosine protein phosphatases I"/>
    <property type="match status" value="1"/>
</dbReference>
<evidence type="ECO:0000256" key="5">
    <source>
        <dbReference type="ARBA" id="ARBA00051722"/>
    </source>
</evidence>
<dbReference type="InterPro" id="IPR036196">
    <property type="entry name" value="Ptyr_pPase_sf"/>
</dbReference>
<name>A0ABX0REI1_9GAMM</name>
<dbReference type="SMART" id="SM00226">
    <property type="entry name" value="LMWPc"/>
    <property type="match status" value="1"/>
</dbReference>
<dbReference type="Proteomes" id="UP001515683">
    <property type="component" value="Unassembled WGS sequence"/>
</dbReference>
<keyword evidence="8" id="KW-1185">Reference proteome</keyword>
<organism evidence="7 8">
    <name type="scientific">Candidatus Pantoea multigeneris</name>
    <dbReference type="NCBI Taxonomy" id="2608357"/>
    <lineage>
        <taxon>Bacteria</taxon>
        <taxon>Pseudomonadati</taxon>
        <taxon>Pseudomonadota</taxon>
        <taxon>Gammaproteobacteria</taxon>
        <taxon>Enterobacterales</taxon>
        <taxon>Erwiniaceae</taxon>
        <taxon>Pantoea</taxon>
    </lineage>
</organism>
<dbReference type="InterPro" id="IPR050438">
    <property type="entry name" value="LMW_PTPase"/>
</dbReference>
<evidence type="ECO:0000256" key="1">
    <source>
        <dbReference type="ARBA" id="ARBA00011063"/>
    </source>
</evidence>
<dbReference type="Gene3D" id="3.40.50.2300">
    <property type="match status" value="1"/>
</dbReference>
<evidence type="ECO:0000259" key="6">
    <source>
        <dbReference type="SMART" id="SM00226"/>
    </source>
</evidence>
<keyword evidence="4" id="KW-0904">Protein phosphatase</keyword>
<evidence type="ECO:0000313" key="8">
    <source>
        <dbReference type="Proteomes" id="UP001515683"/>
    </source>
</evidence>
<evidence type="ECO:0000313" key="7">
    <source>
        <dbReference type="EMBL" id="NIF23023.1"/>
    </source>
</evidence>
<keyword evidence="3" id="KW-0378">Hydrolase</keyword>